<evidence type="ECO:0000256" key="2">
    <source>
        <dbReference type="ARBA" id="ARBA00022475"/>
    </source>
</evidence>
<feature type="transmembrane region" description="Helical" evidence="7">
    <location>
        <begin position="361"/>
        <end position="379"/>
    </location>
</feature>
<name>E9SDZ5_RUMAL</name>
<dbReference type="STRING" id="246199.CUS_5414"/>
<feature type="transmembrane region" description="Helical" evidence="7">
    <location>
        <begin position="263"/>
        <end position="284"/>
    </location>
</feature>
<dbReference type="AlphaFoldDB" id="E9SDZ5"/>
<evidence type="ECO:0000313" key="10">
    <source>
        <dbReference type="Proteomes" id="UP000004259"/>
    </source>
</evidence>
<dbReference type="eggNOG" id="COG0577">
    <property type="taxonomic scope" value="Bacteria"/>
</dbReference>
<gene>
    <name evidence="9" type="ORF">CUS_5414</name>
</gene>
<accession>E9SDZ5</accession>
<evidence type="ECO:0000256" key="7">
    <source>
        <dbReference type="SAM" id="Phobius"/>
    </source>
</evidence>
<evidence type="ECO:0000256" key="6">
    <source>
        <dbReference type="ARBA" id="ARBA00038076"/>
    </source>
</evidence>
<evidence type="ECO:0000256" key="5">
    <source>
        <dbReference type="ARBA" id="ARBA00023136"/>
    </source>
</evidence>
<dbReference type="GO" id="GO:0022857">
    <property type="term" value="F:transmembrane transporter activity"/>
    <property type="evidence" value="ECO:0007669"/>
    <property type="project" value="TreeGrafter"/>
</dbReference>
<feature type="transmembrane region" description="Helical" evidence="7">
    <location>
        <begin position="770"/>
        <end position="794"/>
    </location>
</feature>
<sequence length="838" mass="92948">MNILRLSLFKLKKNKKEAFAIVFLTMITTLMLSVFAANISKANKAYDDSFAQSGSKDTCVMIKKDKYRDEYKDLLNSEYGIREITETECVYGFTLDYKTNNGDERTYVSVFVPEKNERKIEDFVKTDKLTDEEVEKLEHPIWLPMFFSIGEGYQAGDTLTVCKNGRDYPFTIAGFYKTGLYNNSSYGYKMVISDNDYELFKLILDDGVYGAYATLWFNSANTGYNEDIFIESCEKLSGEELNSYFTYNSTRNEKLNSLQFINMFMYFLAFFSGITMLSAVLMIIHRITNDIEDQMQQIGVLEALGYRSREISLSYVYEYVITAGIGAVLGVVGAFLVSPLMNLGIQNTIGRPVTVKTEGGMILLSCFIVVVLVTVFALLKAAKVKKYPPVVAFRKGIRTHHFGRNILPLEKAKGNINIALAMKSFLCDIKSAVGTAVCIIAAGTAILFCVTSAEFFGHGIDGLLSMTGDDIVTEVELLNGVDTYAVRDEIAKMPEVRKALVKYQQKWLSVRDSEYPGATVVFDNYNDAENIKLIDGRFPEHDNEVMTTISRKQYDGVDIGDSIVIKGNGTETKFIVTGMTSSMMNNGTMLYMTSEGYCRACPDARPNIVSVYLKDGVTMEQFEEKLNEKFGTSAKDSVNAGGADGTLEERIRAAADEKLALLTSQYGVTNIDYALVVDGQVITGNSRHFIIKDVSSLMTLAEQSMSGVATVSKYGSFGAMLVLSAVVAVILGLIASSNVKRQRRRLGIMKGMGYTSKDLMKQIALKTMPVTIVYVIIASFAAMYVYSAFWLMVFGTVGELNIPLTIVADVVLVAFCYAVTYISAGRIKAISVTELMTE</sequence>
<feature type="domain" description="ABC3 transporter permease C-terminal" evidence="8">
    <location>
        <begin position="719"/>
        <end position="817"/>
    </location>
</feature>
<dbReference type="Pfam" id="PF02687">
    <property type="entry name" value="FtsX"/>
    <property type="match status" value="2"/>
</dbReference>
<dbReference type="RefSeq" id="WP_002850856.1">
    <property type="nucleotide sequence ID" value="NZ_ADKM02000093.1"/>
</dbReference>
<feature type="transmembrane region" description="Helical" evidence="7">
    <location>
        <begin position="714"/>
        <end position="735"/>
    </location>
</feature>
<protein>
    <submittedName>
        <fullName evidence="9">Efflux ABC transporter, permease protein</fullName>
    </submittedName>
</protein>
<keyword evidence="4 7" id="KW-1133">Transmembrane helix</keyword>
<dbReference type="InterPro" id="IPR050250">
    <property type="entry name" value="Macrolide_Exporter_MacB"/>
</dbReference>
<feature type="domain" description="ABC3 transporter permease C-terminal" evidence="8">
    <location>
        <begin position="270"/>
        <end position="379"/>
    </location>
</feature>
<dbReference type="PANTHER" id="PTHR30572">
    <property type="entry name" value="MEMBRANE COMPONENT OF TRANSPORTER-RELATED"/>
    <property type="match status" value="1"/>
</dbReference>
<dbReference type="PANTHER" id="PTHR30572:SF4">
    <property type="entry name" value="ABC TRANSPORTER PERMEASE YTRF"/>
    <property type="match status" value="1"/>
</dbReference>
<keyword evidence="2" id="KW-1003">Cell membrane</keyword>
<evidence type="ECO:0000256" key="4">
    <source>
        <dbReference type="ARBA" id="ARBA00022989"/>
    </source>
</evidence>
<dbReference type="InterPro" id="IPR003838">
    <property type="entry name" value="ABC3_permease_C"/>
</dbReference>
<feature type="transmembrane region" description="Helical" evidence="7">
    <location>
        <begin position="316"/>
        <end position="341"/>
    </location>
</feature>
<comment type="caution">
    <text evidence="9">The sequence shown here is derived from an EMBL/GenBank/DDBJ whole genome shotgun (WGS) entry which is preliminary data.</text>
</comment>
<evidence type="ECO:0000256" key="3">
    <source>
        <dbReference type="ARBA" id="ARBA00022692"/>
    </source>
</evidence>
<comment type="similarity">
    <text evidence="6">Belongs to the ABC-4 integral membrane protein family.</text>
</comment>
<keyword evidence="3 7" id="KW-0812">Transmembrane</keyword>
<feature type="transmembrane region" description="Helical" evidence="7">
    <location>
        <begin position="800"/>
        <end position="822"/>
    </location>
</feature>
<feature type="transmembrane region" description="Helical" evidence="7">
    <location>
        <begin position="432"/>
        <end position="456"/>
    </location>
</feature>
<keyword evidence="5 7" id="KW-0472">Membrane</keyword>
<evidence type="ECO:0000313" key="9">
    <source>
        <dbReference type="EMBL" id="EGC02493.1"/>
    </source>
</evidence>
<dbReference type="GO" id="GO:0005886">
    <property type="term" value="C:plasma membrane"/>
    <property type="evidence" value="ECO:0007669"/>
    <property type="project" value="UniProtKB-SubCell"/>
</dbReference>
<evidence type="ECO:0000256" key="1">
    <source>
        <dbReference type="ARBA" id="ARBA00004651"/>
    </source>
</evidence>
<dbReference type="EMBL" id="ADKM02000093">
    <property type="protein sequence ID" value="EGC02493.1"/>
    <property type="molecule type" value="Genomic_DNA"/>
</dbReference>
<reference evidence="9 10" key="1">
    <citation type="submission" date="2011-02" db="EMBL/GenBank/DDBJ databases">
        <authorList>
            <person name="Nelson K.E."/>
            <person name="Sutton G."/>
            <person name="Torralba M."/>
            <person name="Durkin S."/>
            <person name="Harkins D."/>
            <person name="Montgomery R."/>
            <person name="Ziemer C."/>
            <person name="Klaassens E."/>
            <person name="Ocuiv P."/>
            <person name="Morrison M."/>
        </authorList>
    </citation>
    <scope>NUCLEOTIDE SEQUENCE [LARGE SCALE GENOMIC DNA]</scope>
    <source>
        <strain evidence="9 10">8</strain>
    </source>
</reference>
<proteinExistence type="inferred from homology"/>
<keyword evidence="10" id="KW-1185">Reference proteome</keyword>
<evidence type="ECO:0000259" key="8">
    <source>
        <dbReference type="Pfam" id="PF02687"/>
    </source>
</evidence>
<organism evidence="9 10">
    <name type="scientific">Ruminococcus albus 8</name>
    <dbReference type="NCBI Taxonomy" id="246199"/>
    <lineage>
        <taxon>Bacteria</taxon>
        <taxon>Bacillati</taxon>
        <taxon>Bacillota</taxon>
        <taxon>Clostridia</taxon>
        <taxon>Eubacteriales</taxon>
        <taxon>Oscillospiraceae</taxon>
        <taxon>Ruminococcus</taxon>
    </lineage>
</organism>
<comment type="subcellular location">
    <subcellularLocation>
        <location evidence="1">Cell membrane</location>
        <topology evidence="1">Multi-pass membrane protein</topology>
    </subcellularLocation>
</comment>
<dbReference type="Proteomes" id="UP000004259">
    <property type="component" value="Unassembled WGS sequence"/>
</dbReference>
<dbReference type="OrthoDB" id="9761168at2"/>